<reference evidence="1" key="1">
    <citation type="submission" date="2023-06" db="EMBL/GenBank/DDBJ databases">
        <title>Genome-scale phylogeny and comparative genomics of the fungal order Sordariales.</title>
        <authorList>
            <consortium name="Lawrence Berkeley National Laboratory"/>
            <person name="Hensen N."/>
            <person name="Bonometti L."/>
            <person name="Westerberg I."/>
            <person name="Brannstrom I.O."/>
            <person name="Guillou S."/>
            <person name="Cros-Aarteil S."/>
            <person name="Calhoun S."/>
            <person name="Haridas S."/>
            <person name="Kuo A."/>
            <person name="Mondo S."/>
            <person name="Pangilinan J."/>
            <person name="Riley R."/>
            <person name="Labutti K."/>
            <person name="Andreopoulos B."/>
            <person name="Lipzen A."/>
            <person name="Chen C."/>
            <person name="Yanf M."/>
            <person name="Daum C."/>
            <person name="Ng V."/>
            <person name="Clum A."/>
            <person name="Steindorff A."/>
            <person name="Ohm R."/>
            <person name="Martin F."/>
            <person name="Silar P."/>
            <person name="Natvig D."/>
            <person name="Lalanne C."/>
            <person name="Gautier V."/>
            <person name="Ament-Velasquez S.L."/>
            <person name="Kruys A."/>
            <person name="Hutchinson M.I."/>
            <person name="Powell A.J."/>
            <person name="Barry K."/>
            <person name="Miller A.N."/>
            <person name="Grigoriev I.V."/>
            <person name="Debuchy R."/>
            <person name="Gladieux P."/>
            <person name="Thoren M.H."/>
            <person name="Johannesson H."/>
        </authorList>
    </citation>
    <scope>NUCLEOTIDE SEQUENCE</scope>
    <source>
        <strain evidence="1">SMH2532-1</strain>
    </source>
</reference>
<evidence type="ECO:0000313" key="2">
    <source>
        <dbReference type="Proteomes" id="UP001174936"/>
    </source>
</evidence>
<protein>
    <submittedName>
        <fullName evidence="1">Uncharacterized protein</fullName>
    </submittedName>
</protein>
<gene>
    <name evidence="1" type="ORF">B0T16DRAFT_394565</name>
</gene>
<proteinExistence type="predicted"/>
<evidence type="ECO:0000313" key="1">
    <source>
        <dbReference type="EMBL" id="KAK0638689.1"/>
    </source>
</evidence>
<accession>A0AA40CIR9</accession>
<keyword evidence="2" id="KW-1185">Reference proteome</keyword>
<dbReference type="EMBL" id="JAULSV010000007">
    <property type="protein sequence ID" value="KAK0638689.1"/>
    <property type="molecule type" value="Genomic_DNA"/>
</dbReference>
<organism evidence="1 2">
    <name type="scientific">Cercophora newfieldiana</name>
    <dbReference type="NCBI Taxonomy" id="92897"/>
    <lineage>
        <taxon>Eukaryota</taxon>
        <taxon>Fungi</taxon>
        <taxon>Dikarya</taxon>
        <taxon>Ascomycota</taxon>
        <taxon>Pezizomycotina</taxon>
        <taxon>Sordariomycetes</taxon>
        <taxon>Sordariomycetidae</taxon>
        <taxon>Sordariales</taxon>
        <taxon>Lasiosphaeriaceae</taxon>
        <taxon>Cercophora</taxon>
    </lineage>
</organism>
<dbReference type="AlphaFoldDB" id="A0AA40CIR9"/>
<comment type="caution">
    <text evidence="1">The sequence shown here is derived from an EMBL/GenBank/DDBJ whole genome shotgun (WGS) entry which is preliminary data.</text>
</comment>
<sequence>MAVQKHKTQEGMVASKRHLAESGIMENSQTPPNVLWSLLFDVGQQFEARLIPRPVLSSPAAAQRQGGWNPWTLKHARGMASYHFPSPGSARVALRIQDPRYYQPLVAVGPTSGRYAEWGYFMHATPPPFSGTPKYRSRFRHHQGWALIDNHRGLVLQLPSPCQDHFGAAGLAHLMSQTACLRRIDDQYRVHLAHSHARDRWLQRLPNALNRSSADRGCGCDLLVVRIANFNTAHHAMRRPGEVNDATTQYA</sequence>
<dbReference type="Proteomes" id="UP001174936">
    <property type="component" value="Unassembled WGS sequence"/>
</dbReference>
<name>A0AA40CIR9_9PEZI</name>